<dbReference type="EMBL" id="LGCN01000209">
    <property type="protein sequence ID" value="KOT36133.1"/>
    <property type="molecule type" value="Genomic_DNA"/>
</dbReference>
<accession>A0A0M8QGE4</accession>
<feature type="compositionally biased region" description="Low complexity" evidence="1">
    <location>
        <begin position="1"/>
        <end position="10"/>
    </location>
</feature>
<gene>
    <name evidence="2" type="ORF">ADK41_23205</name>
</gene>
<dbReference type="Proteomes" id="UP000037773">
    <property type="component" value="Unassembled WGS sequence"/>
</dbReference>
<keyword evidence="3" id="KW-1185">Reference proteome</keyword>
<dbReference type="AlphaFoldDB" id="A0A0M8QGE4"/>
<evidence type="ECO:0000313" key="3">
    <source>
        <dbReference type="Proteomes" id="UP000037773"/>
    </source>
</evidence>
<proteinExistence type="predicted"/>
<name>A0A0M8QGE4_9ACTN</name>
<protein>
    <submittedName>
        <fullName evidence="2">Uncharacterized protein</fullName>
    </submittedName>
</protein>
<feature type="region of interest" description="Disordered" evidence="1">
    <location>
        <begin position="1"/>
        <end position="24"/>
    </location>
</feature>
<comment type="caution">
    <text evidence="2">The sequence shown here is derived from an EMBL/GenBank/DDBJ whole genome shotgun (WGS) entry which is preliminary data.</text>
</comment>
<reference evidence="2 3" key="1">
    <citation type="submission" date="2015-07" db="EMBL/GenBank/DDBJ databases">
        <authorList>
            <person name="Noorani M."/>
        </authorList>
    </citation>
    <scope>NUCLEOTIDE SEQUENCE [LARGE SCALE GENOMIC DNA]</scope>
    <source>
        <strain evidence="2 3">NRRL B-24567</strain>
    </source>
</reference>
<evidence type="ECO:0000313" key="2">
    <source>
        <dbReference type="EMBL" id="KOT36133.1"/>
    </source>
</evidence>
<sequence>MPSPEAAAEPDGAEGDGRPVGAPAGCAHFGRGLKDGRGLADRADGTPCRVPHAVRASARRAVVVTDRLMSTSTASRAGGRAS</sequence>
<evidence type="ECO:0000256" key="1">
    <source>
        <dbReference type="SAM" id="MobiDB-lite"/>
    </source>
</evidence>
<organism evidence="2 3">
    <name type="scientific">Streptomyces caelestis</name>
    <dbReference type="NCBI Taxonomy" id="36816"/>
    <lineage>
        <taxon>Bacteria</taxon>
        <taxon>Bacillati</taxon>
        <taxon>Actinomycetota</taxon>
        <taxon>Actinomycetes</taxon>
        <taxon>Kitasatosporales</taxon>
        <taxon>Streptomycetaceae</taxon>
        <taxon>Streptomyces</taxon>
    </lineage>
</organism>